<evidence type="ECO:0000313" key="3">
    <source>
        <dbReference type="EMBL" id="GEP56438.1"/>
    </source>
</evidence>
<keyword evidence="1" id="KW-1133">Transmembrane helix</keyword>
<accession>A0A512NBW6</accession>
<evidence type="ECO:0000256" key="1">
    <source>
        <dbReference type="SAM" id="Phobius"/>
    </source>
</evidence>
<evidence type="ECO:0000259" key="2">
    <source>
        <dbReference type="Pfam" id="PF13488"/>
    </source>
</evidence>
<feature type="domain" description="Glycine zipper" evidence="2">
    <location>
        <begin position="51"/>
        <end position="96"/>
    </location>
</feature>
<protein>
    <recommendedName>
        <fullName evidence="2">Glycine zipper domain-containing protein</fullName>
    </recommendedName>
</protein>
<evidence type="ECO:0000313" key="4">
    <source>
        <dbReference type="Proteomes" id="UP000321058"/>
    </source>
</evidence>
<comment type="caution">
    <text evidence="3">The sequence shown here is derived from an EMBL/GenBank/DDBJ whole genome shotgun (WGS) entry which is preliminary data.</text>
</comment>
<keyword evidence="4" id="KW-1185">Reference proteome</keyword>
<dbReference type="OrthoDB" id="7376142at2"/>
<gene>
    <name evidence="3" type="ORF">RSO01_36040</name>
</gene>
<reference evidence="3 4" key="1">
    <citation type="submission" date="2019-07" db="EMBL/GenBank/DDBJ databases">
        <title>Whole genome shotgun sequence of Reyranella soli NBRC 108950.</title>
        <authorList>
            <person name="Hosoyama A."/>
            <person name="Uohara A."/>
            <person name="Ohji S."/>
            <person name="Ichikawa N."/>
        </authorList>
    </citation>
    <scope>NUCLEOTIDE SEQUENCE [LARGE SCALE GENOMIC DNA]</scope>
    <source>
        <strain evidence="3 4">NBRC 108950</strain>
    </source>
</reference>
<proteinExistence type="predicted"/>
<dbReference type="Proteomes" id="UP000321058">
    <property type="component" value="Unassembled WGS sequence"/>
</dbReference>
<keyword evidence="1" id="KW-0472">Membrane</keyword>
<dbReference type="InterPro" id="IPR039567">
    <property type="entry name" value="Gly-zipper"/>
</dbReference>
<name>A0A512NBW6_9HYPH</name>
<dbReference type="Pfam" id="PF13488">
    <property type="entry name" value="Gly-zipper_Omp"/>
    <property type="match status" value="1"/>
</dbReference>
<organism evidence="3 4">
    <name type="scientific">Reyranella soli</name>
    <dbReference type="NCBI Taxonomy" id="1230389"/>
    <lineage>
        <taxon>Bacteria</taxon>
        <taxon>Pseudomonadati</taxon>
        <taxon>Pseudomonadota</taxon>
        <taxon>Alphaproteobacteria</taxon>
        <taxon>Hyphomicrobiales</taxon>
        <taxon>Reyranellaceae</taxon>
        <taxon>Reyranella</taxon>
    </lineage>
</organism>
<keyword evidence="1" id="KW-0812">Transmembrane</keyword>
<sequence>MHQMTALIAQTTTVRMAGRKLAMQAVGIVAALGLATACTTSESGGPSNQAMGTFMGAAVGGAVGGLAFGSAGGVVGGALVGALAGNLVGRALDNQERARLAQATQNAFTAETNQPTTYTVEPTTQTTAPPTVVAAKPVAPATTRADGSTCRPMELTATKNGQTTTETTTFCKSAGSNELKPVSV</sequence>
<dbReference type="EMBL" id="BKAJ01000065">
    <property type="protein sequence ID" value="GEP56438.1"/>
    <property type="molecule type" value="Genomic_DNA"/>
</dbReference>
<dbReference type="AlphaFoldDB" id="A0A512NBW6"/>
<feature type="transmembrane region" description="Helical" evidence="1">
    <location>
        <begin position="61"/>
        <end position="89"/>
    </location>
</feature>